<sequence>MPTQYWRSPETIDHLNRLERPGFAVEFLRRNAEYRRDYAQIQRQIARDHVDAESARADFARRWGLRFRSRPEQPGRRRTRYLAAGTVARHAAARCSAERIRACGPRPIPARLDHR</sequence>
<gene>
    <name evidence="2" type="ORF">M0638_14570</name>
</gene>
<proteinExistence type="predicted"/>
<dbReference type="Pfam" id="PF20109">
    <property type="entry name" value="Trans_reg_dom"/>
    <property type="match status" value="1"/>
</dbReference>
<accession>A0A9X2BUL2</accession>
<protein>
    <submittedName>
        <fullName evidence="2">DUF6499 domain-containing protein</fullName>
    </submittedName>
</protein>
<dbReference type="InterPro" id="IPR045465">
    <property type="entry name" value="Trans_reg_dom"/>
</dbReference>
<dbReference type="RefSeq" id="WP_248667724.1">
    <property type="nucleotide sequence ID" value="NZ_JALPRX010000062.1"/>
</dbReference>
<feature type="domain" description="Transcriptional regulator-like" evidence="1">
    <location>
        <begin position="6"/>
        <end position="68"/>
    </location>
</feature>
<organism evidence="2 3">
    <name type="scientific">Roseomonas acroporae</name>
    <dbReference type="NCBI Taxonomy" id="2937791"/>
    <lineage>
        <taxon>Bacteria</taxon>
        <taxon>Pseudomonadati</taxon>
        <taxon>Pseudomonadota</taxon>
        <taxon>Alphaproteobacteria</taxon>
        <taxon>Acetobacterales</taxon>
        <taxon>Roseomonadaceae</taxon>
        <taxon>Roseomonas</taxon>
    </lineage>
</organism>
<dbReference type="EMBL" id="JALPRX010000062">
    <property type="protein sequence ID" value="MCK8785607.1"/>
    <property type="molecule type" value="Genomic_DNA"/>
</dbReference>
<keyword evidence="3" id="KW-1185">Reference proteome</keyword>
<evidence type="ECO:0000313" key="3">
    <source>
        <dbReference type="Proteomes" id="UP001139516"/>
    </source>
</evidence>
<reference evidence="2" key="1">
    <citation type="submission" date="2022-04" db="EMBL/GenBank/DDBJ databases">
        <title>Roseomonas acroporae sp. nov., isolated from coral Acropora digitifera.</title>
        <authorList>
            <person name="Sun H."/>
        </authorList>
    </citation>
    <scope>NUCLEOTIDE SEQUENCE</scope>
    <source>
        <strain evidence="2">NAR14</strain>
    </source>
</reference>
<evidence type="ECO:0000313" key="2">
    <source>
        <dbReference type="EMBL" id="MCK8785607.1"/>
    </source>
</evidence>
<dbReference type="Proteomes" id="UP001139516">
    <property type="component" value="Unassembled WGS sequence"/>
</dbReference>
<name>A0A9X2BUL2_9PROT</name>
<evidence type="ECO:0000259" key="1">
    <source>
        <dbReference type="Pfam" id="PF20109"/>
    </source>
</evidence>
<comment type="caution">
    <text evidence="2">The sequence shown here is derived from an EMBL/GenBank/DDBJ whole genome shotgun (WGS) entry which is preliminary data.</text>
</comment>
<dbReference type="AlphaFoldDB" id="A0A9X2BUL2"/>